<feature type="transmembrane region" description="Helical" evidence="1">
    <location>
        <begin position="5"/>
        <end position="25"/>
    </location>
</feature>
<proteinExistence type="predicted"/>
<reference evidence="3" key="1">
    <citation type="submission" date="2018-06" db="EMBL/GenBank/DDBJ databases">
        <authorList>
            <person name="Sharma R."/>
            <person name="Ke K."/>
            <person name="Breakwell D.P."/>
            <person name="Hope S."/>
            <person name="Grose J.H."/>
        </authorList>
    </citation>
    <scope>NUCLEOTIDE SEQUENCE [LARGE SCALE GENOMIC DNA]</scope>
</reference>
<name>A0A346FI00_9CAUD</name>
<keyword evidence="1" id="KW-0472">Membrane</keyword>
<evidence type="ECO:0000256" key="1">
    <source>
        <dbReference type="SAM" id="Phobius"/>
    </source>
</evidence>
<evidence type="ECO:0000313" key="2">
    <source>
        <dbReference type="EMBL" id="AXN57430.1"/>
    </source>
</evidence>
<keyword evidence="1" id="KW-0812">Transmembrane</keyword>
<gene>
    <name evidence="2" type="ORF">SUNLIREN_130</name>
</gene>
<evidence type="ECO:0000313" key="3">
    <source>
        <dbReference type="Proteomes" id="UP000257815"/>
    </source>
</evidence>
<protein>
    <submittedName>
        <fullName evidence="2">Uncharacterized protein</fullName>
    </submittedName>
</protein>
<sequence>MEIAFFLWLVGVVVLSVVAGISTFYSNVKYGLKKTHVDSSDVVCIAFWYIVVVIYVVKLVASWLYLLRRKGN</sequence>
<feature type="transmembrane region" description="Helical" evidence="1">
    <location>
        <begin position="45"/>
        <end position="67"/>
    </location>
</feature>
<organism evidence="2 3">
    <name type="scientific">Erwinia phage SunLIRen</name>
    <dbReference type="NCBI Taxonomy" id="2267654"/>
    <lineage>
        <taxon>Viruses</taxon>
        <taxon>Duplodnaviria</taxon>
        <taxon>Heunggongvirae</taxon>
        <taxon>Uroviricota</taxon>
        <taxon>Caudoviricetes</taxon>
        <taxon>Andersonviridae</taxon>
        <taxon>Ounavirinae</taxon>
        <taxon>Kolesnikvirus</taxon>
        <taxon>Kolesnikvirus Ea214</taxon>
    </lineage>
</organism>
<accession>A0A346FI00</accession>
<dbReference type="EMBL" id="MH426725">
    <property type="protein sequence ID" value="AXN57430.1"/>
    <property type="molecule type" value="Genomic_DNA"/>
</dbReference>
<dbReference type="Proteomes" id="UP000257815">
    <property type="component" value="Segment"/>
</dbReference>
<keyword evidence="1" id="KW-1133">Transmembrane helix</keyword>